<gene>
    <name evidence="3" type="ORF">FB550_12016</name>
</gene>
<evidence type="ECO:0000313" key="3">
    <source>
        <dbReference type="EMBL" id="TWD92204.1"/>
    </source>
</evidence>
<dbReference type="SMART" id="SM00954">
    <property type="entry name" value="RelA_SpoT"/>
    <property type="match status" value="1"/>
</dbReference>
<dbReference type="SUPFAM" id="SSF81301">
    <property type="entry name" value="Nucleotidyltransferase"/>
    <property type="match status" value="1"/>
</dbReference>
<sequence>MNEQLKEFIRLSEEYLNTESKQFNLKKYKDDIITDIENLLNVNEEIKNYMLNGRIKKAESLKEKIIRKVKVYEESNGDAKVFIDKVLDDIIGVRIICLLNDDESKIYNILERYFINKGIYLCNGKYFIGEIEEDSFPYLGYSYEKQPVPQKNGKGIYKLKLKYFISKEDFINIELQIKSLTHLVWGELEHMLFYKNYRYNLDHDLHSKTMLSINKILEILDSQLKDLQFHLTQNNKIKDTQNMATKFLYNTIHDEIKHIHNTELDLREIYSLISQLFFYNCSNYREALICSKKLFKTIADLEIDPDYFNLAVFDTTLELKDNFNKYIEEMDDTYIFNEETAVTLNTLAQMILELSKGNDIFWESLLSIYTLLLSQEKEQAIEEKDQIIKRNFIDAILKVTYSFIKSFTDFLKEEMELIDFPENLVFINNIIVDVLNKYFLEYKKLDFFLETVHQNNIKEIIKQFYNVHKNTLSNLDFNLKEDLEQHDKVKLKQIIFKTIEIQVYFQLYGTLPTSELKSLLKECNEGDIRLKWTPRIHTQNLEKLSEGKLTIENIENLYIYLYVEEDKDYDN</sequence>
<accession>A0A561CM81</accession>
<evidence type="ECO:0000256" key="1">
    <source>
        <dbReference type="ARBA" id="ARBA00004976"/>
    </source>
</evidence>
<dbReference type="InterPro" id="IPR007685">
    <property type="entry name" value="RelA_SpoT"/>
</dbReference>
<name>A0A561CM81_9BACI</name>
<dbReference type="Gene3D" id="3.30.460.10">
    <property type="entry name" value="Beta Polymerase, domain 2"/>
    <property type="match status" value="1"/>
</dbReference>
<evidence type="ECO:0000259" key="2">
    <source>
        <dbReference type="SMART" id="SM00954"/>
    </source>
</evidence>
<keyword evidence="4" id="KW-1185">Reference proteome</keyword>
<evidence type="ECO:0000313" key="4">
    <source>
        <dbReference type="Proteomes" id="UP000319671"/>
    </source>
</evidence>
<dbReference type="AlphaFoldDB" id="A0A561CM81"/>
<dbReference type="Pfam" id="PF04607">
    <property type="entry name" value="RelA_SpoT"/>
    <property type="match status" value="1"/>
</dbReference>
<dbReference type="EMBL" id="VIVN01000020">
    <property type="protein sequence ID" value="TWD92204.1"/>
    <property type="molecule type" value="Genomic_DNA"/>
</dbReference>
<comment type="caution">
    <text evidence="3">The sequence shown here is derived from an EMBL/GenBank/DDBJ whole genome shotgun (WGS) entry which is preliminary data.</text>
</comment>
<dbReference type="UniPathway" id="UPA00908">
    <property type="reaction ID" value="UER00884"/>
</dbReference>
<protein>
    <submittedName>
        <fullName evidence="3">RelA/SpoT family protein</fullName>
    </submittedName>
</protein>
<dbReference type="RefSeq" id="WP_144568033.1">
    <property type="nucleotide sequence ID" value="NZ_VIVN01000020.1"/>
</dbReference>
<proteinExistence type="predicted"/>
<feature type="domain" description="RelA/SpoT" evidence="2">
    <location>
        <begin position="53"/>
        <end position="200"/>
    </location>
</feature>
<dbReference type="InterPro" id="IPR043519">
    <property type="entry name" value="NT_sf"/>
</dbReference>
<dbReference type="GO" id="GO:0015970">
    <property type="term" value="P:guanosine tetraphosphate biosynthetic process"/>
    <property type="evidence" value="ECO:0007669"/>
    <property type="project" value="UniProtKB-UniPathway"/>
</dbReference>
<dbReference type="Proteomes" id="UP000319671">
    <property type="component" value="Unassembled WGS sequence"/>
</dbReference>
<reference evidence="3 4" key="1">
    <citation type="submission" date="2019-06" db="EMBL/GenBank/DDBJ databases">
        <title>Sorghum-associated microbial communities from plants grown in Nebraska, USA.</title>
        <authorList>
            <person name="Schachtman D."/>
        </authorList>
    </citation>
    <scope>NUCLEOTIDE SEQUENCE [LARGE SCALE GENOMIC DNA]</scope>
    <source>
        <strain evidence="3 4">2482</strain>
    </source>
</reference>
<dbReference type="PANTHER" id="PTHR41773:SF1">
    <property type="entry name" value="RELA_SPOT DOMAIN-CONTAINING PROTEIN"/>
    <property type="match status" value="1"/>
</dbReference>
<comment type="pathway">
    <text evidence="1">Purine metabolism; ppGpp biosynthesis; ppGpp from GTP: step 1/2.</text>
</comment>
<dbReference type="PANTHER" id="PTHR41773">
    <property type="entry name" value="GTP PYROPHOSPHATASE-RELATED"/>
    <property type="match status" value="1"/>
</dbReference>
<organism evidence="3 4">
    <name type="scientific">Neobacillus bataviensis</name>
    <dbReference type="NCBI Taxonomy" id="220685"/>
    <lineage>
        <taxon>Bacteria</taxon>
        <taxon>Bacillati</taxon>
        <taxon>Bacillota</taxon>
        <taxon>Bacilli</taxon>
        <taxon>Bacillales</taxon>
        <taxon>Bacillaceae</taxon>
        <taxon>Neobacillus</taxon>
    </lineage>
</organism>